<name>A0AA96ENG9_9VIRU</name>
<evidence type="ECO:0000259" key="1">
    <source>
        <dbReference type="Pfam" id="PF11722"/>
    </source>
</evidence>
<sequence>MVCPCSRKKKGEKAKPRCQAITAKGKRCKNSALPGKKFCWTHRDF</sequence>
<gene>
    <name evidence="2" type="ORF">MarFTMF_233</name>
</gene>
<reference evidence="2" key="1">
    <citation type="submission" date="2023-07" db="EMBL/GenBank/DDBJ databases">
        <authorList>
            <person name="Xia Y."/>
        </authorList>
    </citation>
    <scope>NUCLEOTIDE SEQUENCE</scope>
    <source>
        <strain evidence="2">F</strain>
    </source>
</reference>
<feature type="domain" description="Zinc finger CCCH-type TRM13" evidence="1">
    <location>
        <begin position="24"/>
        <end position="42"/>
    </location>
</feature>
<accession>A0AA96ENG9</accession>
<dbReference type="EMBL" id="OR343188">
    <property type="protein sequence ID" value="WNL49749.1"/>
    <property type="molecule type" value="Genomic_DNA"/>
</dbReference>
<organism evidence="2">
    <name type="scientific">Marseillevirus sp</name>
    <dbReference type="NCBI Taxonomy" id="2809551"/>
    <lineage>
        <taxon>Viruses</taxon>
        <taxon>Varidnaviria</taxon>
        <taxon>Bamfordvirae</taxon>
        <taxon>Nucleocytoviricota</taxon>
        <taxon>Megaviricetes</taxon>
        <taxon>Pimascovirales</taxon>
        <taxon>Pimascovirales incertae sedis</taxon>
        <taxon>Marseilleviridae</taxon>
        <taxon>Marseillevirus</taxon>
    </lineage>
</organism>
<evidence type="ECO:0000313" key="2">
    <source>
        <dbReference type="EMBL" id="WNL49749.1"/>
    </source>
</evidence>
<protein>
    <recommendedName>
        <fullName evidence="1">Zinc finger CCCH-type TRM13 domain-containing protein</fullName>
    </recommendedName>
</protein>
<dbReference type="InterPro" id="IPR021721">
    <property type="entry name" value="Znf_CCCH-type_TRM13"/>
</dbReference>
<proteinExistence type="predicted"/>
<dbReference type="GO" id="GO:0008168">
    <property type="term" value="F:methyltransferase activity"/>
    <property type="evidence" value="ECO:0007669"/>
    <property type="project" value="InterPro"/>
</dbReference>
<dbReference type="Pfam" id="PF11722">
    <property type="entry name" value="zf-TRM13_CCCH"/>
    <property type="match status" value="1"/>
</dbReference>